<keyword evidence="2" id="KW-0964">Secreted</keyword>
<feature type="signal peptide" evidence="7">
    <location>
        <begin position="1"/>
        <end position="17"/>
    </location>
</feature>
<accession>A0A0C2XE66</accession>
<evidence type="ECO:0000256" key="4">
    <source>
        <dbReference type="ARBA" id="ARBA00023157"/>
    </source>
</evidence>
<organism evidence="9 10">
    <name type="scientific">Serendipita vermifera MAFF 305830</name>
    <dbReference type="NCBI Taxonomy" id="933852"/>
    <lineage>
        <taxon>Eukaryota</taxon>
        <taxon>Fungi</taxon>
        <taxon>Dikarya</taxon>
        <taxon>Basidiomycota</taxon>
        <taxon>Agaricomycotina</taxon>
        <taxon>Agaricomycetes</taxon>
        <taxon>Sebacinales</taxon>
        <taxon>Serendipitaceae</taxon>
        <taxon>Serendipita</taxon>
    </lineage>
</organism>
<evidence type="ECO:0000313" key="10">
    <source>
        <dbReference type="Proteomes" id="UP000054097"/>
    </source>
</evidence>
<dbReference type="PROSITE" id="PS52012">
    <property type="entry name" value="CFEM"/>
    <property type="match status" value="1"/>
</dbReference>
<feature type="compositionally biased region" description="Low complexity" evidence="5">
    <location>
        <begin position="144"/>
        <end position="160"/>
    </location>
</feature>
<evidence type="ECO:0000259" key="8">
    <source>
        <dbReference type="PROSITE" id="PS52012"/>
    </source>
</evidence>
<keyword evidence="10" id="KW-1185">Reference proteome</keyword>
<feature type="transmembrane region" description="Helical" evidence="6">
    <location>
        <begin position="169"/>
        <end position="186"/>
    </location>
</feature>
<keyword evidence="3 7" id="KW-0732">Signal</keyword>
<feature type="region of interest" description="Disordered" evidence="5">
    <location>
        <begin position="140"/>
        <end position="164"/>
    </location>
</feature>
<name>A0A0C2XE66_SERVB</name>
<dbReference type="InterPro" id="IPR008427">
    <property type="entry name" value="Extracellular_membr_CFEM_dom"/>
</dbReference>
<feature type="chain" id="PRO_5002174157" description="CFEM domain-containing protein" evidence="7">
    <location>
        <begin position="18"/>
        <end position="189"/>
    </location>
</feature>
<feature type="compositionally biased region" description="Low complexity" evidence="5">
    <location>
        <begin position="98"/>
        <end position="125"/>
    </location>
</feature>
<reference evidence="9 10" key="1">
    <citation type="submission" date="2014-04" db="EMBL/GenBank/DDBJ databases">
        <authorList>
            <consortium name="DOE Joint Genome Institute"/>
            <person name="Kuo A."/>
            <person name="Zuccaro A."/>
            <person name="Kohler A."/>
            <person name="Nagy L.G."/>
            <person name="Floudas D."/>
            <person name="Copeland A."/>
            <person name="Barry K.W."/>
            <person name="Cichocki N."/>
            <person name="Veneault-Fourrey C."/>
            <person name="LaButti K."/>
            <person name="Lindquist E.A."/>
            <person name="Lipzen A."/>
            <person name="Lundell T."/>
            <person name="Morin E."/>
            <person name="Murat C."/>
            <person name="Sun H."/>
            <person name="Tunlid A."/>
            <person name="Henrissat B."/>
            <person name="Grigoriev I.V."/>
            <person name="Hibbett D.S."/>
            <person name="Martin F."/>
            <person name="Nordberg H.P."/>
            <person name="Cantor M.N."/>
            <person name="Hua S.X."/>
        </authorList>
    </citation>
    <scope>NUCLEOTIDE SEQUENCE [LARGE SCALE GENOMIC DNA]</scope>
    <source>
        <strain evidence="9 10">MAFF 305830</strain>
    </source>
</reference>
<evidence type="ECO:0000256" key="6">
    <source>
        <dbReference type="SAM" id="Phobius"/>
    </source>
</evidence>
<evidence type="ECO:0000256" key="3">
    <source>
        <dbReference type="ARBA" id="ARBA00022729"/>
    </source>
</evidence>
<evidence type="ECO:0000313" key="9">
    <source>
        <dbReference type="EMBL" id="KIM27407.1"/>
    </source>
</evidence>
<dbReference type="Proteomes" id="UP000054097">
    <property type="component" value="Unassembled WGS sequence"/>
</dbReference>
<reference evidence="10" key="2">
    <citation type="submission" date="2015-01" db="EMBL/GenBank/DDBJ databases">
        <title>Evolutionary Origins and Diversification of the Mycorrhizal Mutualists.</title>
        <authorList>
            <consortium name="DOE Joint Genome Institute"/>
            <consortium name="Mycorrhizal Genomics Consortium"/>
            <person name="Kohler A."/>
            <person name="Kuo A."/>
            <person name="Nagy L.G."/>
            <person name="Floudas D."/>
            <person name="Copeland A."/>
            <person name="Barry K.W."/>
            <person name="Cichocki N."/>
            <person name="Veneault-Fourrey C."/>
            <person name="LaButti K."/>
            <person name="Lindquist E.A."/>
            <person name="Lipzen A."/>
            <person name="Lundell T."/>
            <person name="Morin E."/>
            <person name="Murat C."/>
            <person name="Riley R."/>
            <person name="Ohm R."/>
            <person name="Sun H."/>
            <person name="Tunlid A."/>
            <person name="Henrissat B."/>
            <person name="Grigoriev I.V."/>
            <person name="Hibbett D.S."/>
            <person name="Martin F."/>
        </authorList>
    </citation>
    <scope>NUCLEOTIDE SEQUENCE [LARGE SCALE GENOMIC DNA]</scope>
    <source>
        <strain evidence="10">MAFF 305830</strain>
    </source>
</reference>
<dbReference type="EMBL" id="KN824299">
    <property type="protein sequence ID" value="KIM27407.1"/>
    <property type="molecule type" value="Genomic_DNA"/>
</dbReference>
<feature type="region of interest" description="Disordered" evidence="5">
    <location>
        <begin position="91"/>
        <end position="125"/>
    </location>
</feature>
<proteinExistence type="predicted"/>
<keyword evidence="6" id="KW-1133">Transmembrane helix</keyword>
<keyword evidence="6" id="KW-0812">Transmembrane</keyword>
<feature type="domain" description="CFEM" evidence="8">
    <location>
        <begin position="1"/>
        <end position="115"/>
    </location>
</feature>
<keyword evidence="4" id="KW-1015">Disulfide bond</keyword>
<dbReference type="GO" id="GO:0005576">
    <property type="term" value="C:extracellular region"/>
    <property type="evidence" value="ECO:0007669"/>
    <property type="project" value="UniProtKB-SubCell"/>
</dbReference>
<evidence type="ECO:0000256" key="5">
    <source>
        <dbReference type="SAM" id="MobiDB-lite"/>
    </source>
</evidence>
<protein>
    <recommendedName>
        <fullName evidence="8">CFEM domain-containing protein</fullName>
    </recommendedName>
</protein>
<gene>
    <name evidence="9" type="ORF">M408DRAFT_330099</name>
</gene>
<sequence length="189" mass="19175">MRIAISILLLFIASVFAQGDTLSDPQQCSDSCGVDAYATTSTLTACPNTLDLACICNRPDFESAFALCLRWTCHAVEDAAAQYHREQCAAATQGGGQSSPPASPSDSTPAQPPTGSATAPSPSTTTPLLSSIINALTSTGGGATTTRAGGSSSTTSRSGGVESISSQRAGMYAAIVASGVMMVFYINGY</sequence>
<evidence type="ECO:0000256" key="2">
    <source>
        <dbReference type="ARBA" id="ARBA00022525"/>
    </source>
</evidence>
<keyword evidence="6" id="KW-0472">Membrane</keyword>
<evidence type="ECO:0000256" key="7">
    <source>
        <dbReference type="SAM" id="SignalP"/>
    </source>
</evidence>
<dbReference type="HOGENOM" id="CLU_1475996_0_0_1"/>
<dbReference type="Pfam" id="PF05730">
    <property type="entry name" value="CFEM"/>
    <property type="match status" value="1"/>
</dbReference>
<evidence type="ECO:0000256" key="1">
    <source>
        <dbReference type="ARBA" id="ARBA00004613"/>
    </source>
</evidence>
<dbReference type="STRING" id="933852.A0A0C2XE66"/>
<dbReference type="AlphaFoldDB" id="A0A0C2XE66"/>
<comment type="subcellular location">
    <subcellularLocation>
        <location evidence="1">Secreted</location>
    </subcellularLocation>
</comment>